<accession>A0A0N4UIL1</accession>
<dbReference type="InterPro" id="IPR040842">
    <property type="entry name" value="SNX17/31_FERM"/>
</dbReference>
<dbReference type="Gene3D" id="3.30.1520.10">
    <property type="entry name" value="Phox-like domain"/>
    <property type="match status" value="1"/>
</dbReference>
<evidence type="ECO:0000313" key="6">
    <source>
        <dbReference type="WBParaSite" id="DME_0000744601-mRNA-1"/>
    </source>
</evidence>
<keyword evidence="5" id="KW-1185">Reference proteome</keyword>
<organism evidence="4 6">
    <name type="scientific">Dracunculus medinensis</name>
    <name type="common">Guinea worm</name>
    <dbReference type="NCBI Taxonomy" id="318479"/>
    <lineage>
        <taxon>Eukaryota</taxon>
        <taxon>Metazoa</taxon>
        <taxon>Ecdysozoa</taxon>
        <taxon>Nematoda</taxon>
        <taxon>Chromadorea</taxon>
        <taxon>Rhabditida</taxon>
        <taxon>Spirurina</taxon>
        <taxon>Dracunculoidea</taxon>
        <taxon>Dracunculidae</taxon>
        <taxon>Dracunculus</taxon>
    </lineage>
</organism>
<dbReference type="InterPro" id="IPR011993">
    <property type="entry name" value="PH-like_dom_sf"/>
</dbReference>
<dbReference type="AlphaFoldDB" id="A0A0N4UIL1"/>
<name>A0A0N4UIL1_DRAME</name>
<reference evidence="6" key="1">
    <citation type="submission" date="2017-02" db="UniProtKB">
        <authorList>
            <consortium name="WormBaseParasite"/>
        </authorList>
    </citation>
    <scope>IDENTIFICATION</scope>
</reference>
<dbReference type="GO" id="GO:0032456">
    <property type="term" value="P:endocytic recycling"/>
    <property type="evidence" value="ECO:0007669"/>
    <property type="project" value="TreeGrafter"/>
</dbReference>
<dbReference type="Proteomes" id="UP000038040">
    <property type="component" value="Unplaced"/>
</dbReference>
<dbReference type="OrthoDB" id="5772781at2759"/>
<evidence type="ECO:0000313" key="3">
    <source>
        <dbReference type="EMBL" id="VDN60042.1"/>
    </source>
</evidence>
<dbReference type="STRING" id="318479.A0A0N4UIL1"/>
<dbReference type="EMBL" id="UYYG01001199">
    <property type="protein sequence ID" value="VDN60042.1"/>
    <property type="molecule type" value="Genomic_DNA"/>
</dbReference>
<feature type="domain" description="PX" evidence="1">
    <location>
        <begin position="23"/>
        <end position="79"/>
    </location>
</feature>
<protein>
    <submittedName>
        <fullName evidence="6">PX domain-containing protein</fullName>
    </submittedName>
</protein>
<feature type="domain" description="Sorting nexin-17/31 FERM" evidence="2">
    <location>
        <begin position="221"/>
        <end position="315"/>
    </location>
</feature>
<evidence type="ECO:0000313" key="5">
    <source>
        <dbReference type="Proteomes" id="UP000274756"/>
    </source>
</evidence>
<dbReference type="SUPFAM" id="SSF64268">
    <property type="entry name" value="PX domain"/>
    <property type="match status" value="1"/>
</dbReference>
<dbReference type="PANTHER" id="PTHR12431">
    <property type="entry name" value="SORTING NEXIN 17 AND 27"/>
    <property type="match status" value="1"/>
</dbReference>
<dbReference type="GO" id="GO:0005769">
    <property type="term" value="C:early endosome"/>
    <property type="evidence" value="ECO:0007669"/>
    <property type="project" value="TreeGrafter"/>
</dbReference>
<dbReference type="Proteomes" id="UP000274756">
    <property type="component" value="Unassembled WGS sequence"/>
</dbReference>
<sequence length="327" mass="38207">MEKANKNKIKYTYEQPNQAYDIHVNGSYHASIRYSELLLLHERLRTKFQSNLRSVDFPPKKFFKNLDEKAVKERRIGLHIISILQDSFRPSSNKVSLDIYLADGSKESIRCGADNSTEVVLKVCVRLLGNHESPYISLHLLNQKSASSGIFYYIMVRKIMWHKMIEEQLLDDPGAVILLYKQKVGQNSPLFTRLQNPLKLFLLIFQLLRLCYENSLGSFELLESCITDYPQPNTNCNVKIGFRSIILQPTEKGKDYVFRVTRIRMWRLLHDSKSCDGFSLQFEYFISKNNFLWINVLTKQAILLTRILQTIGFEILKESERKVCFVF</sequence>
<dbReference type="InterPro" id="IPR036871">
    <property type="entry name" value="PX_dom_sf"/>
</dbReference>
<evidence type="ECO:0000313" key="4">
    <source>
        <dbReference type="Proteomes" id="UP000038040"/>
    </source>
</evidence>
<dbReference type="Gene3D" id="2.30.29.30">
    <property type="entry name" value="Pleckstrin-homology domain (PH domain)/Phosphotyrosine-binding domain (PTB)"/>
    <property type="match status" value="1"/>
</dbReference>
<dbReference type="InterPro" id="IPR001683">
    <property type="entry name" value="PX_dom"/>
</dbReference>
<dbReference type="WBParaSite" id="DME_0000744601-mRNA-1">
    <property type="protein sequence ID" value="DME_0000744601-mRNA-1"/>
    <property type="gene ID" value="DME_0000744601"/>
</dbReference>
<evidence type="ECO:0000259" key="2">
    <source>
        <dbReference type="Pfam" id="PF18116"/>
    </source>
</evidence>
<dbReference type="GO" id="GO:0006886">
    <property type="term" value="P:intracellular protein transport"/>
    <property type="evidence" value="ECO:0007669"/>
    <property type="project" value="TreeGrafter"/>
</dbReference>
<dbReference type="Pfam" id="PF18116">
    <property type="entry name" value="SNX17_FERM_C"/>
    <property type="match status" value="1"/>
</dbReference>
<dbReference type="Pfam" id="PF00787">
    <property type="entry name" value="PX"/>
    <property type="match status" value="1"/>
</dbReference>
<proteinExistence type="predicted"/>
<dbReference type="PANTHER" id="PTHR12431:SF14">
    <property type="entry name" value="LD15323P"/>
    <property type="match status" value="1"/>
</dbReference>
<reference evidence="3 5" key="2">
    <citation type="submission" date="2018-11" db="EMBL/GenBank/DDBJ databases">
        <authorList>
            <consortium name="Pathogen Informatics"/>
        </authorList>
    </citation>
    <scope>NUCLEOTIDE SEQUENCE [LARGE SCALE GENOMIC DNA]</scope>
</reference>
<dbReference type="GO" id="GO:0035091">
    <property type="term" value="F:phosphatidylinositol binding"/>
    <property type="evidence" value="ECO:0007669"/>
    <property type="project" value="InterPro"/>
</dbReference>
<evidence type="ECO:0000259" key="1">
    <source>
        <dbReference type="Pfam" id="PF00787"/>
    </source>
</evidence>
<gene>
    <name evidence="3" type="ORF">DME_LOCUS10015</name>
</gene>